<dbReference type="Proteomes" id="UP000827549">
    <property type="component" value="Chromosome 6"/>
</dbReference>
<sequence>MTPSTTETPPAGSAPDNGTASDQVTDAGRAVPQTDPVDLQEWLAGVQALNSVLFTKVNSHTTSRADTKYTLTAAIAPTFPVAEFMELTLRSMLHEMNAGITFTSTWTGGEFFDTFTIYPAGGRPFNRVQLLATARHFCSHVECDATFRIEPAIPSLVGVVDTQYLTTADGRHLTCDVMWL</sequence>
<evidence type="ECO:0000313" key="3">
    <source>
        <dbReference type="Proteomes" id="UP000827549"/>
    </source>
</evidence>
<evidence type="ECO:0000256" key="1">
    <source>
        <dbReference type="SAM" id="MobiDB-lite"/>
    </source>
</evidence>
<dbReference type="GeneID" id="87811029"/>
<dbReference type="EMBL" id="CP086719">
    <property type="protein sequence ID" value="WOO84338.1"/>
    <property type="molecule type" value="Genomic_DNA"/>
</dbReference>
<accession>A0AAF0YIS2</accession>
<proteinExistence type="predicted"/>
<feature type="region of interest" description="Disordered" evidence="1">
    <location>
        <begin position="1"/>
        <end position="25"/>
    </location>
</feature>
<reference evidence="2" key="1">
    <citation type="submission" date="2023-10" db="EMBL/GenBank/DDBJ databases">
        <authorList>
            <person name="Noh H."/>
        </authorList>
    </citation>
    <scope>NUCLEOTIDE SEQUENCE</scope>
    <source>
        <strain evidence="2">DUCC4014</strain>
    </source>
</reference>
<evidence type="ECO:0000313" key="2">
    <source>
        <dbReference type="EMBL" id="WOO84338.1"/>
    </source>
</evidence>
<protein>
    <submittedName>
        <fullName evidence="2">Uncharacterized protein</fullName>
    </submittedName>
</protein>
<dbReference type="RefSeq" id="XP_062630364.1">
    <property type="nucleotide sequence ID" value="XM_062774380.1"/>
</dbReference>
<organism evidence="2 3">
    <name type="scientific">Vanrija pseudolonga</name>
    <dbReference type="NCBI Taxonomy" id="143232"/>
    <lineage>
        <taxon>Eukaryota</taxon>
        <taxon>Fungi</taxon>
        <taxon>Dikarya</taxon>
        <taxon>Basidiomycota</taxon>
        <taxon>Agaricomycotina</taxon>
        <taxon>Tremellomycetes</taxon>
        <taxon>Trichosporonales</taxon>
        <taxon>Trichosporonaceae</taxon>
        <taxon>Vanrija</taxon>
    </lineage>
</organism>
<keyword evidence="3" id="KW-1185">Reference proteome</keyword>
<name>A0AAF0YIS2_9TREE</name>
<gene>
    <name evidence="2" type="ORF">LOC62_06G007858</name>
</gene>
<dbReference type="AlphaFoldDB" id="A0AAF0YIS2"/>